<dbReference type="EMBL" id="JAAAPO010000001">
    <property type="protein sequence ID" value="NBC35339.1"/>
    <property type="molecule type" value="Genomic_DNA"/>
</dbReference>
<dbReference type="InterPro" id="IPR036390">
    <property type="entry name" value="WH_DNA-bd_sf"/>
</dbReference>
<dbReference type="RefSeq" id="WP_161716613.1">
    <property type="nucleotide sequence ID" value="NZ_JAAAPO010000001.1"/>
</dbReference>
<dbReference type="InterPro" id="IPR000847">
    <property type="entry name" value="LysR_HTH_N"/>
</dbReference>
<evidence type="ECO:0000256" key="1">
    <source>
        <dbReference type="ARBA" id="ARBA00009437"/>
    </source>
</evidence>
<feature type="domain" description="HTH lysR-type" evidence="5">
    <location>
        <begin position="2"/>
        <end position="59"/>
    </location>
</feature>
<dbReference type="Pfam" id="PF03466">
    <property type="entry name" value="LysR_substrate"/>
    <property type="match status" value="1"/>
</dbReference>
<dbReference type="Proteomes" id="UP000753724">
    <property type="component" value="Unassembled WGS sequence"/>
</dbReference>
<dbReference type="InterPro" id="IPR005119">
    <property type="entry name" value="LysR_subst-bd"/>
</dbReference>
<dbReference type="Pfam" id="PF00126">
    <property type="entry name" value="HTH_1"/>
    <property type="match status" value="1"/>
</dbReference>
<dbReference type="SUPFAM" id="SSF53850">
    <property type="entry name" value="Periplasmic binding protein-like II"/>
    <property type="match status" value="1"/>
</dbReference>
<reference evidence="7" key="1">
    <citation type="submission" date="2020-01" db="EMBL/GenBank/DDBJ databases">
        <title>Sphingomonas sp. strain CSW-10.</title>
        <authorList>
            <person name="Chen W.-M."/>
        </authorList>
    </citation>
    <scope>NUCLEOTIDE SEQUENCE [LARGE SCALE GENOMIC DNA]</scope>
    <source>
        <strain evidence="7">FSY-8</strain>
    </source>
</reference>
<keyword evidence="2" id="KW-0805">Transcription regulation</keyword>
<dbReference type="PROSITE" id="PS50931">
    <property type="entry name" value="HTH_LYSR"/>
    <property type="match status" value="1"/>
</dbReference>
<keyword evidence="7" id="KW-1185">Reference proteome</keyword>
<protein>
    <submittedName>
        <fullName evidence="6">LysR family transcriptional regulator</fullName>
    </submittedName>
</protein>
<dbReference type="PANTHER" id="PTHR30346:SF0">
    <property type="entry name" value="HCA OPERON TRANSCRIPTIONAL ACTIVATOR HCAR"/>
    <property type="match status" value="1"/>
</dbReference>
<sequence>MFELIQLRCFVAVAEELHFGRAALRLNMSQPPLSRHIQVLERILQVQLFNRSSRSVRLTASGKAFLPEAQRIVHMADSALVTARAAAAGQQGLVTIGFTAASLYRYVPALIGALQAQLPDVQMLLRESVSGDLVEGLLRDSLDLAILRPPVRREGFACRHIASEPLVVCSPASVPPEERPRRLGDFDGRPFVMYSPDKSRYFHELVAGLLTSAGAQPSVTQHLTQIHSILVMVGAGHGFALVPESACQLRPVGVEFSPLEDVGPVVELYAAWRADHANPALTPVLQVIDQQLAARGGLSPAP</sequence>
<keyword evidence="4" id="KW-0804">Transcription</keyword>
<evidence type="ECO:0000313" key="6">
    <source>
        <dbReference type="EMBL" id="NBC35339.1"/>
    </source>
</evidence>
<dbReference type="SUPFAM" id="SSF46785">
    <property type="entry name" value="Winged helix' DNA-binding domain"/>
    <property type="match status" value="1"/>
</dbReference>
<dbReference type="InterPro" id="IPR036388">
    <property type="entry name" value="WH-like_DNA-bd_sf"/>
</dbReference>
<organism evidence="6 7">
    <name type="scientific">Novosphingobium ovatum</name>
    <dbReference type="NCBI Taxonomy" id="1908523"/>
    <lineage>
        <taxon>Bacteria</taxon>
        <taxon>Pseudomonadati</taxon>
        <taxon>Pseudomonadota</taxon>
        <taxon>Alphaproteobacteria</taxon>
        <taxon>Sphingomonadales</taxon>
        <taxon>Sphingomonadaceae</taxon>
        <taxon>Novosphingobium</taxon>
    </lineage>
</organism>
<evidence type="ECO:0000256" key="3">
    <source>
        <dbReference type="ARBA" id="ARBA00023125"/>
    </source>
</evidence>
<dbReference type="PRINTS" id="PR00039">
    <property type="entry name" value="HTHLYSR"/>
</dbReference>
<dbReference type="Gene3D" id="1.10.10.10">
    <property type="entry name" value="Winged helix-like DNA-binding domain superfamily/Winged helix DNA-binding domain"/>
    <property type="match status" value="1"/>
</dbReference>
<evidence type="ECO:0000256" key="2">
    <source>
        <dbReference type="ARBA" id="ARBA00023015"/>
    </source>
</evidence>
<gene>
    <name evidence="6" type="ORF">GTZ99_02070</name>
</gene>
<keyword evidence="3" id="KW-0238">DNA-binding</keyword>
<comment type="caution">
    <text evidence="6">The sequence shown here is derived from an EMBL/GenBank/DDBJ whole genome shotgun (WGS) entry which is preliminary data.</text>
</comment>
<name>A0ABW9X9X6_9SPHN</name>
<evidence type="ECO:0000256" key="4">
    <source>
        <dbReference type="ARBA" id="ARBA00023163"/>
    </source>
</evidence>
<evidence type="ECO:0000313" key="7">
    <source>
        <dbReference type="Proteomes" id="UP000753724"/>
    </source>
</evidence>
<evidence type="ECO:0000259" key="5">
    <source>
        <dbReference type="PROSITE" id="PS50931"/>
    </source>
</evidence>
<dbReference type="Gene3D" id="3.40.190.10">
    <property type="entry name" value="Periplasmic binding protein-like II"/>
    <property type="match status" value="2"/>
</dbReference>
<comment type="similarity">
    <text evidence="1">Belongs to the LysR transcriptional regulatory family.</text>
</comment>
<proteinExistence type="inferred from homology"/>
<dbReference type="PANTHER" id="PTHR30346">
    <property type="entry name" value="TRANSCRIPTIONAL DUAL REGULATOR HCAR-RELATED"/>
    <property type="match status" value="1"/>
</dbReference>
<accession>A0ABW9X9X6</accession>